<evidence type="ECO:0000256" key="2">
    <source>
        <dbReference type="ARBA" id="ARBA00022840"/>
    </source>
</evidence>
<dbReference type="SUPFAM" id="SSF52954">
    <property type="entry name" value="Class II aaRS ABD-related"/>
    <property type="match status" value="1"/>
</dbReference>
<dbReference type="SUPFAM" id="SSF55826">
    <property type="entry name" value="YbaK/ProRS associated domain"/>
    <property type="match status" value="1"/>
</dbReference>
<dbReference type="InterPro" id="IPR050062">
    <property type="entry name" value="Pro-tRNA_synthetase"/>
</dbReference>
<dbReference type="Proteomes" id="UP000000263">
    <property type="component" value="Chromosome"/>
</dbReference>
<evidence type="ECO:0000256" key="1">
    <source>
        <dbReference type="ARBA" id="ARBA00022490"/>
    </source>
</evidence>
<dbReference type="InterPro" id="IPR004154">
    <property type="entry name" value="Anticodon-bd"/>
</dbReference>
<evidence type="ECO:0000259" key="5">
    <source>
        <dbReference type="Pfam" id="PF04073"/>
    </source>
</evidence>
<dbReference type="InterPro" id="IPR007214">
    <property type="entry name" value="YbaK/aa-tRNA-synth-assoc-dom"/>
</dbReference>
<feature type="domain" description="Anticodon-binding" evidence="4">
    <location>
        <begin position="473"/>
        <end position="563"/>
    </location>
</feature>
<dbReference type="STRING" id="383372.Rcas_2992"/>
<dbReference type="RefSeq" id="WP_012121473.1">
    <property type="nucleotide sequence ID" value="NC_009767.1"/>
</dbReference>
<dbReference type="GO" id="GO:0005524">
    <property type="term" value="F:ATP binding"/>
    <property type="evidence" value="ECO:0007669"/>
    <property type="project" value="UniProtKB-KW"/>
</dbReference>
<feature type="domain" description="YbaK/aminoacyl-tRNA synthetase-associated" evidence="5">
    <location>
        <begin position="256"/>
        <end position="373"/>
    </location>
</feature>
<dbReference type="PANTHER" id="PTHR42753:SF2">
    <property type="entry name" value="PROLINE--TRNA LIGASE"/>
    <property type="match status" value="1"/>
</dbReference>
<reference evidence="6 7" key="1">
    <citation type="submission" date="2007-08" db="EMBL/GenBank/DDBJ databases">
        <title>Complete sequence of Roseiflexus castenholzii DSM 13941.</title>
        <authorList>
            <consortium name="US DOE Joint Genome Institute"/>
            <person name="Copeland A."/>
            <person name="Lucas S."/>
            <person name="Lapidus A."/>
            <person name="Barry K."/>
            <person name="Glavina del Rio T."/>
            <person name="Dalin E."/>
            <person name="Tice H."/>
            <person name="Pitluck S."/>
            <person name="Thompson L.S."/>
            <person name="Brettin T."/>
            <person name="Bruce D."/>
            <person name="Detter J.C."/>
            <person name="Han C."/>
            <person name="Tapia R."/>
            <person name="Schmutz J."/>
            <person name="Larimer F."/>
            <person name="Land M."/>
            <person name="Hauser L."/>
            <person name="Kyrpides N."/>
            <person name="Mikhailova N."/>
            <person name="Bryant D.A."/>
            <person name="Hanada S."/>
            <person name="Tsukatani Y."/>
            <person name="Richardson P."/>
        </authorList>
    </citation>
    <scope>NUCLEOTIDE SEQUENCE [LARGE SCALE GENOMIC DNA]</scope>
    <source>
        <strain evidence="7">DSM 13941 / HLO8</strain>
    </source>
</reference>
<dbReference type="EMBL" id="CP000804">
    <property type="protein sequence ID" value="ABU59049.1"/>
    <property type="molecule type" value="Genomic_DNA"/>
</dbReference>
<dbReference type="KEGG" id="rca:Rcas_2992"/>
<dbReference type="GO" id="GO:0006433">
    <property type="term" value="P:prolyl-tRNA aminoacylation"/>
    <property type="evidence" value="ECO:0007669"/>
    <property type="project" value="TreeGrafter"/>
</dbReference>
<dbReference type="InterPro" id="IPR045864">
    <property type="entry name" value="aa-tRNA-synth_II/BPL/LPL"/>
</dbReference>
<dbReference type="Gene3D" id="3.90.960.10">
    <property type="entry name" value="YbaK/aminoacyl-tRNA synthetase-associated domain"/>
    <property type="match status" value="1"/>
</dbReference>
<dbReference type="PANTHER" id="PTHR42753">
    <property type="entry name" value="MITOCHONDRIAL RIBOSOME PROTEIN L39/PROLYL-TRNA LIGASE FAMILY MEMBER"/>
    <property type="match status" value="1"/>
</dbReference>
<dbReference type="eggNOG" id="COG0442">
    <property type="taxonomic scope" value="Bacteria"/>
</dbReference>
<keyword evidence="1" id="KW-0963">Cytoplasm</keyword>
<dbReference type="InterPro" id="IPR044140">
    <property type="entry name" value="ProRS_anticodon_short"/>
</dbReference>
<dbReference type="SUPFAM" id="SSF55681">
    <property type="entry name" value="Class II aaRS and biotin synthetases"/>
    <property type="match status" value="1"/>
</dbReference>
<keyword evidence="7" id="KW-1185">Reference proteome</keyword>
<dbReference type="GO" id="GO:0004827">
    <property type="term" value="F:proline-tRNA ligase activity"/>
    <property type="evidence" value="ECO:0007669"/>
    <property type="project" value="UniProtKB-EC"/>
</dbReference>
<dbReference type="OrthoDB" id="9809052at2"/>
<dbReference type="Pfam" id="PF03129">
    <property type="entry name" value="HGTP_anticodon"/>
    <property type="match status" value="1"/>
</dbReference>
<dbReference type="GO" id="GO:0002161">
    <property type="term" value="F:aminoacyl-tRNA deacylase activity"/>
    <property type="evidence" value="ECO:0007669"/>
    <property type="project" value="InterPro"/>
</dbReference>
<organism evidence="6 7">
    <name type="scientific">Roseiflexus castenholzii (strain DSM 13941 / HLO8)</name>
    <dbReference type="NCBI Taxonomy" id="383372"/>
    <lineage>
        <taxon>Bacteria</taxon>
        <taxon>Bacillati</taxon>
        <taxon>Chloroflexota</taxon>
        <taxon>Chloroflexia</taxon>
        <taxon>Chloroflexales</taxon>
        <taxon>Roseiflexineae</taxon>
        <taxon>Roseiflexaceae</taxon>
        <taxon>Roseiflexus</taxon>
    </lineage>
</organism>
<keyword evidence="3" id="KW-0030">Aminoacyl-tRNA synthetase</keyword>
<name>A7NNB6_ROSCS</name>
<sequence>MRISALFGRTLRETPADIDYPALRLMLRAGLARLSAGALAFLPIGTRVLRRLEAMAHEELTRIGAQEIHLPPVRTLSASDRVQSRLLPASSTMHGSDQSRRLLAFDPTDTTTIASLAASEIASYRQLPALLYQRHPISCNDCRSSWLREEIALTVYALGGGAHELEETGTQVYSAFERIFRRCDMHLIAAEAGYTGENDQVTRAYVAVSEHGDIDLMICESCSYTAIREAARTAFDSTLATSMMKDEPDHPEAIATPNCATIADLARFCGVPESATAKAVFFDSPEHGLIFAVIRGDRAINIKKLCLVAGVANLTPARPEQIDAIGAVAGYASPVGLPSHTSNRVLIVADPSVTTGAPLIAGANRHGYHLRNVVYGRDWRADRIADISLAHPGDPCNRCGAPLRQSSGFTIVHAIHHGAFAQDATFLDQEGVSRPIVLASFRMLLERALLTIIEQHCDQAGIVWTPETAPFDVHLIRLGKQDATRQAADALYDELIAAGIAVLYDDRNETAGVKFNDADLIGLPLRLVIGDRFLTDGLVEIKQRATGMITKMPRQEIIAEVQKA</sequence>
<dbReference type="CDD" id="cd04334">
    <property type="entry name" value="ProRS-INS"/>
    <property type="match status" value="1"/>
</dbReference>
<dbReference type="InterPro" id="IPR036754">
    <property type="entry name" value="YbaK/aa-tRNA-synt-asso_dom_sf"/>
</dbReference>
<dbReference type="CDD" id="cd00861">
    <property type="entry name" value="ProRS_anticodon_short"/>
    <property type="match status" value="1"/>
</dbReference>
<keyword evidence="2" id="KW-0067">ATP-binding</keyword>
<dbReference type="GO" id="GO:0005829">
    <property type="term" value="C:cytosol"/>
    <property type="evidence" value="ECO:0007669"/>
    <property type="project" value="TreeGrafter"/>
</dbReference>
<keyword evidence="2" id="KW-0547">Nucleotide-binding</keyword>
<dbReference type="Pfam" id="PF04073">
    <property type="entry name" value="tRNA_edit"/>
    <property type="match status" value="1"/>
</dbReference>
<dbReference type="InterPro" id="IPR036621">
    <property type="entry name" value="Anticodon-bd_dom_sf"/>
</dbReference>
<evidence type="ECO:0000259" key="4">
    <source>
        <dbReference type="Pfam" id="PF03129"/>
    </source>
</evidence>
<keyword evidence="6" id="KW-0436">Ligase</keyword>
<accession>A7NNB6</accession>
<evidence type="ECO:0000313" key="7">
    <source>
        <dbReference type="Proteomes" id="UP000000263"/>
    </source>
</evidence>
<evidence type="ECO:0000313" key="6">
    <source>
        <dbReference type="EMBL" id="ABU59049.1"/>
    </source>
</evidence>
<gene>
    <name evidence="6" type="ordered locus">Rcas_2992</name>
</gene>
<protein>
    <submittedName>
        <fullName evidence="6">Proline--tRNA ligase</fullName>
        <ecNumber evidence="6">6.1.1.15</ecNumber>
    </submittedName>
</protein>
<dbReference type="AlphaFoldDB" id="A7NNB6"/>
<evidence type="ECO:0000256" key="3">
    <source>
        <dbReference type="ARBA" id="ARBA00023146"/>
    </source>
</evidence>
<proteinExistence type="predicted"/>
<dbReference type="EC" id="6.1.1.15" evidence="6"/>
<dbReference type="HOGENOM" id="CLU_016739_0_0_0"/>
<dbReference type="Gene3D" id="3.30.930.10">
    <property type="entry name" value="Bira Bifunctional Protein, Domain 2"/>
    <property type="match status" value="1"/>
</dbReference>
<dbReference type="Gene3D" id="3.40.50.800">
    <property type="entry name" value="Anticodon-binding domain"/>
    <property type="match status" value="1"/>
</dbReference>